<protein>
    <recommendedName>
        <fullName evidence="2">Cyclin N-terminal domain-containing protein</fullName>
    </recommendedName>
</protein>
<evidence type="ECO:0000313" key="3">
    <source>
        <dbReference type="EMBL" id="CAJ0586512.1"/>
    </source>
</evidence>
<accession>A0AA36DGW2</accession>
<reference evidence="3" key="1">
    <citation type="submission" date="2023-06" db="EMBL/GenBank/DDBJ databases">
        <authorList>
            <person name="Delattre M."/>
        </authorList>
    </citation>
    <scope>NUCLEOTIDE SEQUENCE</scope>
    <source>
        <strain evidence="3">AF72</strain>
    </source>
</reference>
<dbReference type="SUPFAM" id="SSF47954">
    <property type="entry name" value="Cyclin-like"/>
    <property type="match status" value="1"/>
</dbReference>
<feature type="compositionally biased region" description="Low complexity" evidence="1">
    <location>
        <begin position="75"/>
        <end position="88"/>
    </location>
</feature>
<feature type="compositionally biased region" description="Polar residues" evidence="1">
    <location>
        <begin position="92"/>
        <end position="102"/>
    </location>
</feature>
<dbReference type="AlphaFoldDB" id="A0AA36DGW2"/>
<evidence type="ECO:0000256" key="1">
    <source>
        <dbReference type="SAM" id="MobiDB-lite"/>
    </source>
</evidence>
<proteinExistence type="predicted"/>
<dbReference type="InterPro" id="IPR039361">
    <property type="entry name" value="Cyclin"/>
</dbReference>
<keyword evidence="4" id="KW-1185">Reference proteome</keyword>
<dbReference type="InterPro" id="IPR036915">
    <property type="entry name" value="Cyclin-like_sf"/>
</dbReference>
<feature type="non-terminal residue" evidence="3">
    <location>
        <position position="449"/>
    </location>
</feature>
<gene>
    <name evidence="3" type="ORF">MSPICULIGERA_LOCUS24516</name>
</gene>
<dbReference type="Proteomes" id="UP001177023">
    <property type="component" value="Unassembled WGS sequence"/>
</dbReference>
<comment type="caution">
    <text evidence="3">The sequence shown here is derived from an EMBL/GenBank/DDBJ whole genome shotgun (WGS) entry which is preliminary data.</text>
</comment>
<evidence type="ECO:0000259" key="2">
    <source>
        <dbReference type="Pfam" id="PF00134"/>
    </source>
</evidence>
<dbReference type="Pfam" id="PF00134">
    <property type="entry name" value="Cyclin_N"/>
    <property type="match status" value="1"/>
</dbReference>
<feature type="compositionally biased region" description="Low complexity" evidence="1">
    <location>
        <begin position="18"/>
        <end position="31"/>
    </location>
</feature>
<dbReference type="PANTHER" id="PTHR10177">
    <property type="entry name" value="CYCLINS"/>
    <property type="match status" value="1"/>
</dbReference>
<feature type="region of interest" description="Disordered" evidence="1">
    <location>
        <begin position="1"/>
        <end position="102"/>
    </location>
</feature>
<dbReference type="InterPro" id="IPR006671">
    <property type="entry name" value="Cyclin_N"/>
</dbReference>
<evidence type="ECO:0000313" key="4">
    <source>
        <dbReference type="Proteomes" id="UP001177023"/>
    </source>
</evidence>
<name>A0AA36DGW2_9BILA</name>
<organism evidence="3 4">
    <name type="scientific">Mesorhabditis spiculigera</name>
    <dbReference type="NCBI Taxonomy" id="96644"/>
    <lineage>
        <taxon>Eukaryota</taxon>
        <taxon>Metazoa</taxon>
        <taxon>Ecdysozoa</taxon>
        <taxon>Nematoda</taxon>
        <taxon>Chromadorea</taxon>
        <taxon>Rhabditida</taxon>
        <taxon>Rhabditina</taxon>
        <taxon>Rhabditomorpha</taxon>
        <taxon>Rhabditoidea</taxon>
        <taxon>Rhabditidae</taxon>
        <taxon>Mesorhabditinae</taxon>
        <taxon>Mesorhabditis</taxon>
    </lineage>
</organism>
<sequence length="449" mass="50401">MPSASYSIPCPSPFASPYEGEASYSSGAEESPPIPRHSHSQPQPVCLVKRRSVEPGDFTQPTKRARLGGRNGFLGQSSYSSGDSGYGRSQEEGSPSESLTDSSFFSTCRTHLSQPTPSDDYLTNKEYHQDIYAVLRQRELDAPTIRPHFLQSCMLGIETASFMRRAAILRARVASDALQCKKETFHLAAHYMDAIWSTLQLCEREAFFQVAAVSLVTASKCEEYSSIRFSKVARDGICEITNISVRDLAQLEDTFLHALNWRLTVATPYTFTTYMHTVVAESTERCVELSDLLIFLAVLDDRSREWKNFEVAYAAVLVSNTLVEYSKVFYEPCSLQQLEAKLSARTKVREGATRPLCLKLVKMYEKTLRKQSYLPESIPLVVFSWEAISRTKQYFRDLNDSLSTLTTTSTIYSQDFASIRSAGSTQDEAAINTKPEKDFSHLLDPFGPL</sequence>
<dbReference type="Gene3D" id="1.10.472.10">
    <property type="entry name" value="Cyclin-like"/>
    <property type="match status" value="2"/>
</dbReference>
<feature type="domain" description="Cyclin N-terminal" evidence="2">
    <location>
        <begin position="130"/>
        <end position="264"/>
    </location>
</feature>
<dbReference type="EMBL" id="CATQJA010002708">
    <property type="protein sequence ID" value="CAJ0586512.1"/>
    <property type="molecule type" value="Genomic_DNA"/>
</dbReference>